<name>A0A818B0S3_9BILA</name>
<dbReference type="PANTHER" id="PTHR24243:SF233">
    <property type="entry name" value="THYROTROPIN-RELEASING HORMONE RECEPTOR"/>
    <property type="match status" value="1"/>
</dbReference>
<dbReference type="GO" id="GO:0005886">
    <property type="term" value="C:plasma membrane"/>
    <property type="evidence" value="ECO:0007669"/>
    <property type="project" value="TreeGrafter"/>
</dbReference>
<evidence type="ECO:0000256" key="5">
    <source>
        <dbReference type="ARBA" id="ARBA00023136"/>
    </source>
</evidence>
<proteinExistence type="inferred from homology"/>
<keyword evidence="6 8" id="KW-0675">Receptor</keyword>
<evidence type="ECO:0000256" key="3">
    <source>
        <dbReference type="ARBA" id="ARBA00022989"/>
    </source>
</evidence>
<comment type="caution">
    <text evidence="11">The sequence shown here is derived from an EMBL/GenBank/DDBJ whole genome shotgun (WGS) entry which is preliminary data.</text>
</comment>
<dbReference type="EMBL" id="CAJNXB010005143">
    <property type="protein sequence ID" value="CAF3411404.1"/>
    <property type="molecule type" value="Genomic_DNA"/>
</dbReference>
<dbReference type="OrthoDB" id="10030168at2759"/>
<evidence type="ECO:0000313" key="11">
    <source>
        <dbReference type="EMBL" id="CAF3411404.1"/>
    </source>
</evidence>
<dbReference type="InterPro" id="IPR011042">
    <property type="entry name" value="6-blade_b-propeller_TolB-like"/>
</dbReference>
<feature type="domain" description="G-protein coupled receptors family 1 profile" evidence="10">
    <location>
        <begin position="137"/>
        <end position="564"/>
    </location>
</feature>
<dbReference type="PANTHER" id="PTHR24243">
    <property type="entry name" value="G-PROTEIN COUPLED RECEPTOR"/>
    <property type="match status" value="1"/>
</dbReference>
<dbReference type="Gene3D" id="1.20.1070.10">
    <property type="entry name" value="Rhodopsin 7-helix transmembrane proteins"/>
    <property type="match status" value="2"/>
</dbReference>
<keyword evidence="5 9" id="KW-0472">Membrane</keyword>
<feature type="transmembrane region" description="Helical" evidence="9">
    <location>
        <begin position="296"/>
        <end position="316"/>
    </location>
</feature>
<evidence type="ECO:0000256" key="6">
    <source>
        <dbReference type="ARBA" id="ARBA00023170"/>
    </source>
</evidence>
<dbReference type="SUPFAM" id="SSF81321">
    <property type="entry name" value="Family A G protein-coupled receptor-like"/>
    <property type="match status" value="2"/>
</dbReference>
<evidence type="ECO:0000259" key="10">
    <source>
        <dbReference type="PROSITE" id="PS50262"/>
    </source>
</evidence>
<keyword evidence="4 8" id="KW-0297">G-protein coupled receptor</keyword>
<dbReference type="PRINTS" id="PR00237">
    <property type="entry name" value="GPCRRHODOPSN"/>
</dbReference>
<dbReference type="Gene3D" id="2.120.10.30">
    <property type="entry name" value="TolB, C-terminal domain"/>
    <property type="match status" value="1"/>
</dbReference>
<dbReference type="GO" id="GO:0004930">
    <property type="term" value="F:G protein-coupled receptor activity"/>
    <property type="evidence" value="ECO:0007669"/>
    <property type="project" value="UniProtKB-KW"/>
</dbReference>
<evidence type="ECO:0000256" key="4">
    <source>
        <dbReference type="ARBA" id="ARBA00023040"/>
    </source>
</evidence>
<dbReference type="AlphaFoldDB" id="A0A818B0S3"/>
<feature type="transmembrane region" description="Helical" evidence="9">
    <location>
        <begin position="497"/>
        <end position="519"/>
    </location>
</feature>
<evidence type="ECO:0000256" key="8">
    <source>
        <dbReference type="RuleBase" id="RU000688"/>
    </source>
</evidence>
<reference evidence="11" key="1">
    <citation type="submission" date="2021-02" db="EMBL/GenBank/DDBJ databases">
        <authorList>
            <person name="Nowell W R."/>
        </authorList>
    </citation>
    <scope>NUCLEOTIDE SEQUENCE</scope>
</reference>
<dbReference type="Proteomes" id="UP000663825">
    <property type="component" value="Unassembled WGS sequence"/>
</dbReference>
<dbReference type="InterPro" id="IPR000276">
    <property type="entry name" value="GPCR_Rhodpsn"/>
</dbReference>
<evidence type="ECO:0000256" key="2">
    <source>
        <dbReference type="ARBA" id="ARBA00022692"/>
    </source>
</evidence>
<feature type="transmembrane region" description="Helical" evidence="9">
    <location>
        <begin position="360"/>
        <end position="386"/>
    </location>
</feature>
<sequence>MNIPSYNTEIVNDVLSNLANIVQGNNDSLVSPYDYLYDNTENNMNNNIPYPGGIDQLSTIFQQLFSKISGNQTTYNTPSSSGSLSPLSRMVFPLSISVVSSLPSSLNDANSYRLLSITSLWFVLIVNPISILVGLIGNLLTIYILMNSNIIKLPVSFYAIMLNISDTLNLLIPVFIFWLDNCINRTPERGYFRDKSNFLCKALMCPDQLFAALSAWYMCAISFNRWYSICHPSSFFFNMSSHLSKRLSQSKKNHIKQIDRGQKNIQSQSSMASFCSALDFCYCFTGNIKNRQNLRAFRSITIITLLGILCCLYPIFMHELRPVISTNQHGFDLKQKRTHTYAIVWKRCFYSQRHEHVYDIIGITLSCFLHILPLTFVAAMNIMIIAKLRERRNMMPISTNTAQSSTSNNKNKTLLDYSPKLIPYTTNISLSRKNGRVLKTEIDSLKSSSQLSRTKTHKDQSTLTDAPPLQVQLKQSQVIVKIKSTAQRRHYSRDRTITMMLVSVALTYIILTIPYRLFWSYNVYTKRMHPEKLNSSVYLLKMHYIDHVLRTIRNMHYGTNFIFFILFSKSFRQKFQQLFIENFLPRSKRSFNRNMDTCSDTHCNNLETNKLQRNSIQLEEKPEKNPEEIIIHRKKLLRKKYSTQNIYQKSLNPTGDASKEPSNRYPTAQCDGNAVTQSAYPNGLFVDALGTLYVAESKNDRVMRWVQGAKQGTLIVGGNGRGAGANQLNSPLDQLTKESALKLCKNAGGSDFLYELYDAKHLYYEDAFQTFMIFLRAITALVPRSKFQNIFPNSCPGCAVSNLIYFMLASNTGK</sequence>
<dbReference type="Pfam" id="PF00001">
    <property type="entry name" value="7tm_1"/>
    <property type="match status" value="1"/>
</dbReference>
<evidence type="ECO:0000256" key="1">
    <source>
        <dbReference type="ARBA" id="ARBA00004141"/>
    </source>
</evidence>
<comment type="subcellular location">
    <subcellularLocation>
        <location evidence="1">Membrane</location>
        <topology evidence="1">Multi-pass membrane protein</topology>
    </subcellularLocation>
</comment>
<dbReference type="PROSITE" id="PS50262">
    <property type="entry name" value="G_PROTEIN_RECEP_F1_2"/>
    <property type="match status" value="1"/>
</dbReference>
<keyword evidence="7 8" id="KW-0807">Transducer</keyword>
<comment type="similarity">
    <text evidence="8">Belongs to the G-protein coupled receptor 1 family.</text>
</comment>
<organism evidence="11 12">
    <name type="scientific">Rotaria socialis</name>
    <dbReference type="NCBI Taxonomy" id="392032"/>
    <lineage>
        <taxon>Eukaryota</taxon>
        <taxon>Metazoa</taxon>
        <taxon>Spiralia</taxon>
        <taxon>Gnathifera</taxon>
        <taxon>Rotifera</taxon>
        <taxon>Eurotatoria</taxon>
        <taxon>Bdelloidea</taxon>
        <taxon>Philodinida</taxon>
        <taxon>Philodinidae</taxon>
        <taxon>Rotaria</taxon>
    </lineage>
</organism>
<feature type="transmembrane region" description="Helical" evidence="9">
    <location>
        <begin position="120"/>
        <end position="145"/>
    </location>
</feature>
<keyword evidence="3 9" id="KW-1133">Transmembrane helix</keyword>
<evidence type="ECO:0000256" key="9">
    <source>
        <dbReference type="SAM" id="Phobius"/>
    </source>
</evidence>
<protein>
    <recommendedName>
        <fullName evidence="10">G-protein coupled receptors family 1 profile domain-containing protein</fullName>
    </recommendedName>
</protein>
<dbReference type="InterPro" id="IPR017452">
    <property type="entry name" value="GPCR_Rhodpsn_7TM"/>
</dbReference>
<evidence type="ECO:0000313" key="12">
    <source>
        <dbReference type="Proteomes" id="UP000663825"/>
    </source>
</evidence>
<gene>
    <name evidence="11" type="ORF">TIS948_LOCUS28625</name>
</gene>
<dbReference type="PROSITE" id="PS00237">
    <property type="entry name" value="G_PROTEIN_RECEP_F1_1"/>
    <property type="match status" value="1"/>
</dbReference>
<keyword evidence="2 8" id="KW-0812">Transmembrane</keyword>
<evidence type="ECO:0000256" key="7">
    <source>
        <dbReference type="ARBA" id="ARBA00023224"/>
    </source>
</evidence>
<accession>A0A818B0S3</accession>
<feature type="transmembrane region" description="Helical" evidence="9">
    <location>
        <begin position="157"/>
        <end position="179"/>
    </location>
</feature>